<evidence type="ECO:0000313" key="1">
    <source>
        <dbReference type="EMBL" id="CCU55942.1"/>
    </source>
</evidence>
<gene>
    <name evidence="1" type="ORF">CHREV_040</name>
</gene>
<dbReference type="Proteomes" id="UP000792374">
    <property type="component" value="Genome"/>
</dbReference>
<evidence type="ECO:0000313" key="2">
    <source>
        <dbReference type="Proteomes" id="UP000792374"/>
    </source>
</evidence>
<dbReference type="Gene3D" id="2.60.250.10">
    <property type="entry name" value="Baculovirus p35"/>
    <property type="match status" value="1"/>
</dbReference>
<proteinExistence type="predicted"/>
<dbReference type="SUPFAM" id="SSF49894">
    <property type="entry name" value="Baculovirus p35 protein"/>
    <property type="match status" value="1"/>
</dbReference>
<dbReference type="RefSeq" id="YP_008004444.1">
    <property type="nucleotide sequence ID" value="NC_021249.1"/>
</dbReference>
<name>A0ABM9QK74_9POXV</name>
<accession>A0ABM9QK74</accession>
<keyword evidence="2" id="KW-1185">Reference proteome</keyword>
<protein>
    <submittedName>
        <fullName evidence="1">Uncharacterized protein</fullName>
    </submittedName>
</protein>
<dbReference type="EMBL" id="HF679133">
    <property type="protein sequence ID" value="CCU55942.1"/>
    <property type="molecule type" value="Genomic_DNA"/>
</dbReference>
<reference evidence="1" key="1">
    <citation type="journal article" date="2013" name="J. Virol.">
        <title>New Insights into the Evolution of Entomopoxvirinae from the Complete Genome Sequences of Four Entomopoxviruses Infecting Adoxophyes honmai, Choristoneura biennis, Choristoneura rosaceana, and Mythimna separata.</title>
        <authorList>
            <person name="Theze J."/>
            <person name="Takatsuka J."/>
            <person name="Li Z."/>
            <person name="Gallais J."/>
            <person name="Doucet D."/>
            <person name="Arif B."/>
            <person name="Nakai M."/>
            <person name="Herniou E.A."/>
        </authorList>
    </citation>
    <scope>NUCLEOTIDE SEQUENCE</scope>
</reference>
<organism evidence="1 2">
    <name type="scientific">Choristoneura rosaceana entomopoxvirus 'L'</name>
    <dbReference type="NCBI Taxonomy" id="1293539"/>
    <lineage>
        <taxon>Viruses</taxon>
        <taxon>Varidnaviria</taxon>
        <taxon>Bamfordvirae</taxon>
        <taxon>Nucleocytoviricota</taxon>
        <taxon>Pokkesviricetes</taxon>
        <taxon>Chitovirales</taxon>
        <taxon>Poxviridae</taxon>
        <taxon>Entomopoxvirinae</taxon>
        <taxon>Betaentomopoxvirus</taxon>
        <taxon>Betaentomopoxvirus crosaceana</taxon>
        <taxon>Choristoneura rosaceana entomopoxvirus</taxon>
    </lineage>
</organism>
<dbReference type="GeneID" id="15613365"/>
<dbReference type="InterPro" id="IPR036562">
    <property type="entry name" value="Baculovirus_p35_sf"/>
</dbReference>
<sequence length="277" mass="33285">MCLTDSDIILKNTKIIDTKINSNKRKFIYITKPCSDYINTNDNIFMFPFYGKINNINIINNDDSNEINNTLLNIDNKFNKKINRYVAYFDINIFQNYNNGIKILYYKNDYFYKEYKNILLKNNICSEYITHINNKCIPLLINTYNKINKFYIILCIIENNNKQNILNNNICLHIDYELISKYIIIPTINDYNDNNIYNYDYKCYIDNINKYDQNNIISNIINEDYKFIDSNLILFKKLNNIYCIINGLIYNKNEKILYIKLNFNSKINNNIIMEVDY</sequence>